<dbReference type="GO" id="GO:0016715">
    <property type="term" value="F:oxidoreductase activity, acting on paired donors, with incorporation or reduction of molecular oxygen, reduced ascorbate as one donor, and incorporation of one atom of oxygen"/>
    <property type="evidence" value="ECO:0007669"/>
    <property type="project" value="InterPro"/>
</dbReference>
<gene>
    <name evidence="8" type="ORF">FRUB_06358</name>
</gene>
<dbReference type="RefSeq" id="WP_161967722.1">
    <property type="nucleotide sequence ID" value="NZ_NIDE01000013.1"/>
</dbReference>
<feature type="compositionally biased region" description="Polar residues" evidence="5">
    <location>
        <begin position="452"/>
        <end position="465"/>
    </location>
</feature>
<organism evidence="8 9">
    <name type="scientific">Fimbriiglobus ruber</name>
    <dbReference type="NCBI Taxonomy" id="1908690"/>
    <lineage>
        <taxon>Bacteria</taxon>
        <taxon>Pseudomonadati</taxon>
        <taxon>Planctomycetota</taxon>
        <taxon>Planctomycetia</taxon>
        <taxon>Gemmatales</taxon>
        <taxon>Gemmataceae</taxon>
        <taxon>Fimbriiglobus</taxon>
    </lineage>
</organism>
<keyword evidence="9" id="KW-1185">Reference proteome</keyword>
<dbReference type="InterPro" id="IPR036249">
    <property type="entry name" value="Thioredoxin-like_sf"/>
</dbReference>
<evidence type="ECO:0000313" key="9">
    <source>
        <dbReference type="Proteomes" id="UP000214646"/>
    </source>
</evidence>
<feature type="domain" description="Cytochrome c" evidence="6">
    <location>
        <begin position="203"/>
        <end position="301"/>
    </location>
</feature>
<dbReference type="SUPFAM" id="SSF46626">
    <property type="entry name" value="Cytochrome c"/>
    <property type="match status" value="1"/>
</dbReference>
<dbReference type="Pfam" id="PF08534">
    <property type="entry name" value="Redoxin"/>
    <property type="match status" value="1"/>
</dbReference>
<dbReference type="Gene3D" id="2.60.120.310">
    <property type="entry name" value="Copper type II, ascorbate-dependent monooxygenase, N-terminal domain"/>
    <property type="match status" value="1"/>
</dbReference>
<sequence>MILLLVLTGTLAGAARGSGPQAPRPVPPQQAGVGRLVPDLSATDVTGKPVKLSEVGKNRKAVVVALTSTSCPISQKYLPALARLEKAYGSKGVAFVYLNPAATDTPETIRKARDSSGVVGPYVHDKDGSLARAIGAESTGDVFVLDAKRTVIYRGAVDDQYGFGYSRDAATHTYLTDALDAVLAGTAVKIRATEAPGCALELGDATGGPITAITYHNRVSRIMQSYCVECHRAGGVGPFPLDTLAEVVAHKAMLRKAVDKGTMPPWHAAAAPKGTPSPWANDRSMTTADKADLFAWLSGGAAAGDPADAPLPRVFPTEWSIGTPDLVVQIPKPIAVKAEGTMPYQNVTVETNVDEDKWVQAVEVRPTARAVVHHVLVFKTQIGDTKQAGTLTRLLAARAEAEERRGFFAAYVPGSTFEVFPDGFAKKLPKGSKLRFQIHYTRTAPRPRTKCGSASSSPSGRPTTKSRCSASPTRRSRSRPAPKTIPKRLSSASRPT</sequence>
<evidence type="ECO:0000256" key="4">
    <source>
        <dbReference type="PROSITE-ProRule" id="PRU00433"/>
    </source>
</evidence>
<evidence type="ECO:0000259" key="7">
    <source>
        <dbReference type="PROSITE" id="PS51352"/>
    </source>
</evidence>
<evidence type="ECO:0000256" key="5">
    <source>
        <dbReference type="SAM" id="MobiDB-lite"/>
    </source>
</evidence>
<dbReference type="InterPro" id="IPR008977">
    <property type="entry name" value="PHM/PNGase_F_dom_sf"/>
</dbReference>
<dbReference type="PANTHER" id="PTHR43640:SF1">
    <property type="entry name" value="THIOREDOXIN-DEPENDENT PEROXIREDOXIN"/>
    <property type="match status" value="1"/>
</dbReference>
<dbReference type="InterPro" id="IPR013766">
    <property type="entry name" value="Thioredoxin_domain"/>
</dbReference>
<keyword evidence="2 4" id="KW-0479">Metal-binding</keyword>
<evidence type="ECO:0000256" key="2">
    <source>
        <dbReference type="ARBA" id="ARBA00022723"/>
    </source>
</evidence>
<protein>
    <recommendedName>
        <fullName evidence="10">Thioredoxin domain-containing protein</fullName>
    </recommendedName>
</protein>
<dbReference type="PANTHER" id="PTHR43640">
    <property type="entry name" value="OS07G0260300 PROTEIN"/>
    <property type="match status" value="1"/>
</dbReference>
<dbReference type="Proteomes" id="UP000214646">
    <property type="component" value="Unassembled WGS sequence"/>
</dbReference>
<comment type="caution">
    <text evidence="8">The sequence shown here is derived from an EMBL/GenBank/DDBJ whole genome shotgun (WGS) entry which is preliminary data.</text>
</comment>
<dbReference type="AlphaFoldDB" id="A0A225DD04"/>
<dbReference type="InterPro" id="IPR047262">
    <property type="entry name" value="PRX-like1"/>
</dbReference>
<reference evidence="9" key="1">
    <citation type="submission" date="2017-06" db="EMBL/GenBank/DDBJ databases">
        <title>Genome analysis of Fimbriiglobus ruber SP5, the first member of the order Planctomycetales with confirmed chitinolytic capability.</title>
        <authorList>
            <person name="Ravin N.V."/>
            <person name="Rakitin A.L."/>
            <person name="Ivanova A.A."/>
            <person name="Beletsky A.V."/>
            <person name="Kulichevskaya I.S."/>
            <person name="Mardanov A.V."/>
            <person name="Dedysh S.N."/>
        </authorList>
    </citation>
    <scope>NUCLEOTIDE SEQUENCE [LARGE SCALE GENOMIC DNA]</scope>
    <source>
        <strain evidence="9">SP5</strain>
    </source>
</reference>
<evidence type="ECO:0000256" key="3">
    <source>
        <dbReference type="ARBA" id="ARBA00023004"/>
    </source>
</evidence>
<evidence type="ECO:0008006" key="10">
    <source>
        <dbReference type="Google" id="ProtNLM"/>
    </source>
</evidence>
<dbReference type="GO" id="GO:0009055">
    <property type="term" value="F:electron transfer activity"/>
    <property type="evidence" value="ECO:0007669"/>
    <property type="project" value="InterPro"/>
</dbReference>
<dbReference type="PROSITE" id="PS51352">
    <property type="entry name" value="THIOREDOXIN_2"/>
    <property type="match status" value="1"/>
</dbReference>
<dbReference type="GO" id="GO:0005507">
    <property type="term" value="F:copper ion binding"/>
    <property type="evidence" value="ECO:0007669"/>
    <property type="project" value="InterPro"/>
</dbReference>
<dbReference type="InterPro" id="IPR036909">
    <property type="entry name" value="Cyt_c-like_dom_sf"/>
</dbReference>
<dbReference type="PROSITE" id="PS51007">
    <property type="entry name" value="CYTC"/>
    <property type="match status" value="1"/>
</dbReference>
<name>A0A225DD04_9BACT</name>
<dbReference type="InterPro" id="IPR009056">
    <property type="entry name" value="Cyt_c-like_dom"/>
</dbReference>
<dbReference type="GO" id="GO:0020037">
    <property type="term" value="F:heme binding"/>
    <property type="evidence" value="ECO:0007669"/>
    <property type="project" value="InterPro"/>
</dbReference>
<accession>A0A225DD04</accession>
<dbReference type="Gene3D" id="3.40.30.10">
    <property type="entry name" value="Glutaredoxin"/>
    <property type="match status" value="1"/>
</dbReference>
<keyword evidence="3 4" id="KW-0408">Iron</keyword>
<dbReference type="SUPFAM" id="SSF52833">
    <property type="entry name" value="Thioredoxin-like"/>
    <property type="match status" value="1"/>
</dbReference>
<dbReference type="InterPro" id="IPR036939">
    <property type="entry name" value="Cu2_ascorb_mOase_N_sf"/>
</dbReference>
<feature type="region of interest" description="Disordered" evidence="5">
    <location>
        <begin position="441"/>
        <end position="496"/>
    </location>
</feature>
<evidence type="ECO:0000256" key="1">
    <source>
        <dbReference type="ARBA" id="ARBA00022617"/>
    </source>
</evidence>
<proteinExistence type="predicted"/>
<dbReference type="InterPro" id="IPR013740">
    <property type="entry name" value="Redoxin"/>
</dbReference>
<dbReference type="OrthoDB" id="9788721at2"/>
<dbReference type="EMBL" id="NIDE01000013">
    <property type="protein sequence ID" value="OWK38853.1"/>
    <property type="molecule type" value="Genomic_DNA"/>
</dbReference>
<keyword evidence="1 4" id="KW-0349">Heme</keyword>
<evidence type="ECO:0000259" key="6">
    <source>
        <dbReference type="PROSITE" id="PS51007"/>
    </source>
</evidence>
<evidence type="ECO:0000313" key="8">
    <source>
        <dbReference type="EMBL" id="OWK38853.1"/>
    </source>
</evidence>
<dbReference type="SUPFAM" id="SSF49742">
    <property type="entry name" value="PHM/PNGase F"/>
    <property type="match status" value="1"/>
</dbReference>
<feature type="domain" description="Thioredoxin" evidence="7">
    <location>
        <begin position="31"/>
        <end position="184"/>
    </location>
</feature>